<evidence type="ECO:0000313" key="2">
    <source>
        <dbReference type="Proteomes" id="UP000018545"/>
    </source>
</evidence>
<evidence type="ECO:0000313" key="1">
    <source>
        <dbReference type="EMBL" id="AHB72439.1"/>
    </source>
</evidence>
<dbReference type="Proteomes" id="UP000018545">
    <property type="component" value="Chromosome"/>
</dbReference>
<dbReference type="PATRIC" id="fig|1401659.3.peg.4044"/>
<proteinExistence type="predicted"/>
<gene>
    <name evidence="1" type="ORF">P262_05722</name>
</gene>
<name>V5U6I9_9ENTR</name>
<dbReference type="KEGG" id="csi:P262_05722"/>
<dbReference type="AlphaFoldDB" id="V5U6I9"/>
<accession>V5U6I9</accession>
<dbReference type="HOGENOM" id="CLU_3232466_0_0_6"/>
<organism evidence="1 2">
    <name type="scientific">Cronobacter malonaticus</name>
    <dbReference type="NCBI Taxonomy" id="413503"/>
    <lineage>
        <taxon>Bacteria</taxon>
        <taxon>Pseudomonadati</taxon>
        <taxon>Pseudomonadota</taxon>
        <taxon>Gammaproteobacteria</taxon>
        <taxon>Enterobacterales</taxon>
        <taxon>Enterobacteriaceae</taxon>
        <taxon>Cronobacter</taxon>
    </lineage>
</organism>
<sequence>MNSTGSAWGYGIRSDIKKAAEDSAAFYSYQATRTPAWFTDAPY</sequence>
<protein>
    <submittedName>
        <fullName evidence="1">Uncharacterized protein</fullName>
    </submittedName>
</protein>
<dbReference type="EMBL" id="CP006731">
    <property type="protein sequence ID" value="AHB72439.1"/>
    <property type="molecule type" value="Genomic_DNA"/>
</dbReference>
<reference evidence="1 2" key="1">
    <citation type="journal article" date="2014" name="Genome Announc.">
        <title>Complete Genome Sequence of Cronobacter sakazakii Strain CMCC 45402.</title>
        <authorList>
            <person name="Zhao Z."/>
            <person name="Wang L."/>
            <person name="Wang B."/>
            <person name="Liang H."/>
            <person name="Ye Q."/>
            <person name="Zeng M."/>
        </authorList>
    </citation>
    <scope>NUCLEOTIDE SEQUENCE [LARGE SCALE GENOMIC DNA]</scope>
    <source>
        <strain evidence="2">45402</strain>
    </source>
</reference>